<sequence>MVNRLMVATAALATSASANGLLERQGSGATCDCWQTNGTSADSYTHYRFFDYRNIKNVPQVPALIPADADAQGTNYPSQGGFVNSTDDFGKFWTTETFTYLKDADKSNKYEAQASMANVYIQSKDSYSGDYMDDAPDDAISWLTLRTSRPDKNFATMSQLTSKDVYVYGTMRFAGRVVGPTGACAGFFSYALDDGDNNEADIEILTKDGAYANGLEVHYTNQPSDINGEDSGTSLNSTLVTSFYKWQTHRFDWRQSATDFYADAGQHKLQIAKQVPKGDSQLTINMWSTGNDWTDSLAVGEEAEYHILWIEWAYNTSDTAQATCSNTCQLDSPEVGFLSPSKFADDEVAKYNGTNQPVAIPSTVDEGQSNGSSTSSTSTSTNSASSSTQTGASSKVVVNSLLFVGAGMLAAVLAM</sequence>
<dbReference type="CDD" id="cd00413">
    <property type="entry name" value="Glyco_hydrolase_16"/>
    <property type="match status" value="1"/>
</dbReference>
<feature type="domain" description="GH16" evidence="3">
    <location>
        <begin position="69"/>
        <end position="321"/>
    </location>
</feature>
<name>A0AAQ3M4P4_9PEZI</name>
<feature type="compositionally biased region" description="Low complexity" evidence="1">
    <location>
        <begin position="368"/>
        <end position="389"/>
    </location>
</feature>
<dbReference type="Gene3D" id="2.60.120.200">
    <property type="match status" value="1"/>
</dbReference>
<dbReference type="InterPro" id="IPR013320">
    <property type="entry name" value="ConA-like_dom_sf"/>
</dbReference>
<dbReference type="PANTHER" id="PTHR38121">
    <property type="entry name" value="GH16 DOMAIN-CONTAINING PROTEIN"/>
    <property type="match status" value="1"/>
</dbReference>
<dbReference type="GO" id="GO:0004553">
    <property type="term" value="F:hydrolase activity, hydrolyzing O-glycosyl compounds"/>
    <property type="evidence" value="ECO:0007669"/>
    <property type="project" value="InterPro"/>
</dbReference>
<dbReference type="PROSITE" id="PS51762">
    <property type="entry name" value="GH16_2"/>
    <property type="match status" value="1"/>
</dbReference>
<keyword evidence="2" id="KW-0732">Signal</keyword>
<feature type="signal peptide" evidence="2">
    <location>
        <begin position="1"/>
        <end position="18"/>
    </location>
</feature>
<evidence type="ECO:0000256" key="2">
    <source>
        <dbReference type="SAM" id="SignalP"/>
    </source>
</evidence>
<evidence type="ECO:0000313" key="5">
    <source>
        <dbReference type="Proteomes" id="UP001303373"/>
    </source>
</evidence>
<evidence type="ECO:0000313" key="4">
    <source>
        <dbReference type="EMBL" id="WPH00830.1"/>
    </source>
</evidence>
<dbReference type="EMBL" id="CP138584">
    <property type="protein sequence ID" value="WPH00830.1"/>
    <property type="molecule type" value="Genomic_DNA"/>
</dbReference>
<dbReference type="GO" id="GO:0005975">
    <property type="term" value="P:carbohydrate metabolic process"/>
    <property type="evidence" value="ECO:0007669"/>
    <property type="project" value="InterPro"/>
</dbReference>
<keyword evidence="5" id="KW-1185">Reference proteome</keyword>
<feature type="region of interest" description="Disordered" evidence="1">
    <location>
        <begin position="354"/>
        <end position="389"/>
    </location>
</feature>
<proteinExistence type="predicted"/>
<dbReference type="InterPro" id="IPR000757">
    <property type="entry name" value="Beta-glucanase-like"/>
</dbReference>
<protein>
    <submittedName>
        <fullName evidence="4">Glycoside hydrolase family 16 protein</fullName>
    </submittedName>
</protein>
<dbReference type="SUPFAM" id="SSF49899">
    <property type="entry name" value="Concanavalin A-like lectins/glucanases"/>
    <property type="match status" value="1"/>
</dbReference>
<organism evidence="4 5">
    <name type="scientific">Acrodontium crateriforme</name>
    <dbReference type="NCBI Taxonomy" id="150365"/>
    <lineage>
        <taxon>Eukaryota</taxon>
        <taxon>Fungi</taxon>
        <taxon>Dikarya</taxon>
        <taxon>Ascomycota</taxon>
        <taxon>Pezizomycotina</taxon>
        <taxon>Dothideomycetes</taxon>
        <taxon>Dothideomycetidae</taxon>
        <taxon>Mycosphaerellales</taxon>
        <taxon>Teratosphaeriaceae</taxon>
        <taxon>Acrodontium</taxon>
    </lineage>
</organism>
<dbReference type="PANTHER" id="PTHR38121:SF4">
    <property type="entry name" value="GH16 DOMAIN-CONTAINING PROTEIN-RELATED"/>
    <property type="match status" value="1"/>
</dbReference>
<evidence type="ECO:0000259" key="3">
    <source>
        <dbReference type="PROSITE" id="PS51762"/>
    </source>
</evidence>
<dbReference type="Proteomes" id="UP001303373">
    <property type="component" value="Chromosome 5"/>
</dbReference>
<gene>
    <name evidence="4" type="ORF">R9X50_00366000</name>
</gene>
<dbReference type="AlphaFoldDB" id="A0AAQ3M4P4"/>
<keyword evidence="4" id="KW-0378">Hydrolase</keyword>
<evidence type="ECO:0000256" key="1">
    <source>
        <dbReference type="SAM" id="MobiDB-lite"/>
    </source>
</evidence>
<reference evidence="4 5" key="1">
    <citation type="submission" date="2023-11" db="EMBL/GenBank/DDBJ databases">
        <title>An acidophilic fungus is an integral part of prey digestion in a carnivorous sundew plant.</title>
        <authorList>
            <person name="Tsai I.J."/>
        </authorList>
    </citation>
    <scope>NUCLEOTIDE SEQUENCE [LARGE SCALE GENOMIC DNA]</scope>
    <source>
        <strain evidence="4">169a</strain>
    </source>
</reference>
<feature type="chain" id="PRO_5042855970" evidence="2">
    <location>
        <begin position="19"/>
        <end position="415"/>
    </location>
</feature>
<accession>A0AAQ3M4P4</accession>